<organism evidence="1 2">
    <name type="scientific">Rhizophagus irregularis (strain DAOM 197198w)</name>
    <name type="common">Glomus intraradices</name>
    <dbReference type="NCBI Taxonomy" id="1432141"/>
    <lineage>
        <taxon>Eukaryota</taxon>
        <taxon>Fungi</taxon>
        <taxon>Fungi incertae sedis</taxon>
        <taxon>Mucoromycota</taxon>
        <taxon>Glomeromycotina</taxon>
        <taxon>Glomeromycetes</taxon>
        <taxon>Glomerales</taxon>
        <taxon>Glomeraceae</taxon>
        <taxon>Rhizophagus</taxon>
    </lineage>
</organism>
<name>A0A015IQW1_RHIIW</name>
<sequence length="93" mass="10755">MIDDERMIDDEDDELMPDKLILDDELNKAIKTLYLPNMMEMKELLTIPEENIVYEIPDDISEFADIFKNGPTNHPNEIDDSADIEIICVNKAL</sequence>
<dbReference type="EMBL" id="JEMT01026341">
    <property type="protein sequence ID" value="EXX59587.1"/>
    <property type="molecule type" value="Genomic_DNA"/>
</dbReference>
<dbReference type="Proteomes" id="UP000022910">
    <property type="component" value="Unassembled WGS sequence"/>
</dbReference>
<dbReference type="OrthoDB" id="2435283at2759"/>
<gene>
    <name evidence="1" type="ORF">RirG_187790</name>
</gene>
<accession>A0A015IQW1</accession>
<dbReference type="HOGENOM" id="CLU_2400874_0_0_1"/>
<proteinExistence type="predicted"/>
<keyword evidence="2" id="KW-1185">Reference proteome</keyword>
<evidence type="ECO:0000313" key="2">
    <source>
        <dbReference type="Proteomes" id="UP000022910"/>
    </source>
</evidence>
<protein>
    <submittedName>
        <fullName evidence="1">Uncharacterized protein</fullName>
    </submittedName>
</protein>
<comment type="caution">
    <text evidence="1">The sequence shown here is derived from an EMBL/GenBank/DDBJ whole genome shotgun (WGS) entry which is preliminary data.</text>
</comment>
<reference evidence="1 2" key="1">
    <citation type="submission" date="2014-02" db="EMBL/GenBank/DDBJ databases">
        <title>Single nucleus genome sequencing reveals high similarity among nuclei of an endomycorrhizal fungus.</title>
        <authorList>
            <person name="Lin K."/>
            <person name="Geurts R."/>
            <person name="Zhang Z."/>
            <person name="Limpens E."/>
            <person name="Saunders D.G."/>
            <person name="Mu D."/>
            <person name="Pang E."/>
            <person name="Cao H."/>
            <person name="Cha H."/>
            <person name="Lin T."/>
            <person name="Zhou Q."/>
            <person name="Shang Y."/>
            <person name="Li Y."/>
            <person name="Ivanov S."/>
            <person name="Sharma T."/>
            <person name="Velzen R.V."/>
            <person name="Ruijter N.D."/>
            <person name="Aanen D.K."/>
            <person name="Win J."/>
            <person name="Kamoun S."/>
            <person name="Bisseling T."/>
            <person name="Huang S."/>
        </authorList>
    </citation>
    <scope>NUCLEOTIDE SEQUENCE [LARGE SCALE GENOMIC DNA]</scope>
    <source>
        <strain evidence="2">DAOM197198w</strain>
    </source>
</reference>
<evidence type="ECO:0000313" key="1">
    <source>
        <dbReference type="EMBL" id="EXX59587.1"/>
    </source>
</evidence>
<dbReference type="AlphaFoldDB" id="A0A015IQW1"/>